<name>A0AAV6FG40_9TELE</name>
<dbReference type="PANTHER" id="PTHR15040">
    <property type="entry name" value="DERMATOPONTIN-RELATED"/>
    <property type="match status" value="1"/>
</dbReference>
<keyword evidence="3" id="KW-0964">Secreted</keyword>
<dbReference type="Proteomes" id="UP000823561">
    <property type="component" value="Chromosome 23"/>
</dbReference>
<evidence type="ECO:0000313" key="5">
    <source>
        <dbReference type="EMBL" id="KAG5261769.1"/>
    </source>
</evidence>
<dbReference type="Pfam" id="PF14704">
    <property type="entry name" value="DERM"/>
    <property type="match status" value="1"/>
</dbReference>
<comment type="subcellular location">
    <subcellularLocation>
        <location evidence="1">Secreted</location>
    </subcellularLocation>
</comment>
<dbReference type="InterPro" id="IPR026645">
    <property type="entry name" value="Dermatopontin"/>
</dbReference>
<dbReference type="GO" id="GO:0031012">
    <property type="term" value="C:extracellular matrix"/>
    <property type="evidence" value="ECO:0007669"/>
    <property type="project" value="TreeGrafter"/>
</dbReference>
<proteinExistence type="inferred from homology"/>
<evidence type="ECO:0000256" key="3">
    <source>
        <dbReference type="ARBA" id="ARBA00022525"/>
    </source>
</evidence>
<comment type="similarity">
    <text evidence="2">Belongs to the dermatopontin family.</text>
</comment>
<dbReference type="AlphaFoldDB" id="A0AAV6FG40"/>
<keyword evidence="4" id="KW-1015">Disulfide bond</keyword>
<gene>
    <name evidence="5" type="ORF">AALO_G00288130</name>
</gene>
<evidence type="ECO:0000256" key="1">
    <source>
        <dbReference type="ARBA" id="ARBA00004613"/>
    </source>
</evidence>
<evidence type="ECO:0000256" key="4">
    <source>
        <dbReference type="ARBA" id="ARBA00023157"/>
    </source>
</evidence>
<accession>A0AAV6FG40</accession>
<sequence>MISSHSNRHEDRRFAFRYCNAPGHHHTYCYWTPYVNCFDDYFEWLADGYSYLAGVSSYHDNKREDRRFKFYVCINTES</sequence>
<keyword evidence="6" id="KW-1185">Reference proteome</keyword>
<comment type="caution">
    <text evidence="5">The sequence shown here is derived from an EMBL/GenBank/DDBJ whole genome shotgun (WGS) entry which is preliminary data.</text>
</comment>
<organism evidence="5 6">
    <name type="scientific">Alosa alosa</name>
    <name type="common">allis shad</name>
    <dbReference type="NCBI Taxonomy" id="278164"/>
    <lineage>
        <taxon>Eukaryota</taxon>
        <taxon>Metazoa</taxon>
        <taxon>Chordata</taxon>
        <taxon>Craniata</taxon>
        <taxon>Vertebrata</taxon>
        <taxon>Euteleostomi</taxon>
        <taxon>Actinopterygii</taxon>
        <taxon>Neopterygii</taxon>
        <taxon>Teleostei</taxon>
        <taxon>Clupei</taxon>
        <taxon>Clupeiformes</taxon>
        <taxon>Clupeoidei</taxon>
        <taxon>Clupeidae</taxon>
        <taxon>Alosa</taxon>
    </lineage>
</organism>
<dbReference type="GO" id="GO:0005615">
    <property type="term" value="C:extracellular space"/>
    <property type="evidence" value="ECO:0007669"/>
    <property type="project" value="TreeGrafter"/>
</dbReference>
<evidence type="ECO:0000256" key="2">
    <source>
        <dbReference type="ARBA" id="ARBA00008712"/>
    </source>
</evidence>
<dbReference type="PANTHER" id="PTHR15040:SF3">
    <property type="entry name" value="SI:DKEY-14D8.6-RELATED"/>
    <property type="match status" value="1"/>
</dbReference>
<evidence type="ECO:0000313" key="6">
    <source>
        <dbReference type="Proteomes" id="UP000823561"/>
    </source>
</evidence>
<reference evidence="5" key="1">
    <citation type="submission" date="2020-10" db="EMBL/GenBank/DDBJ databases">
        <title>Chromosome-scale genome assembly of the Allis shad, Alosa alosa.</title>
        <authorList>
            <person name="Margot Z."/>
            <person name="Christophe K."/>
            <person name="Cabau C."/>
            <person name="Louis A."/>
            <person name="Berthelot C."/>
            <person name="Parey E."/>
            <person name="Roest Crollius H."/>
            <person name="Montfort J."/>
            <person name="Robinson-Rechavi M."/>
            <person name="Bucao C."/>
            <person name="Bouchez O."/>
            <person name="Gislard M."/>
            <person name="Lluch J."/>
            <person name="Milhes M."/>
            <person name="Lampietro C."/>
            <person name="Lopez Roques C."/>
            <person name="Donnadieu C."/>
            <person name="Braasch I."/>
            <person name="Desvignes T."/>
            <person name="Postlethwait J."/>
            <person name="Bobe J."/>
            <person name="Guiguen Y."/>
        </authorList>
    </citation>
    <scope>NUCLEOTIDE SEQUENCE</scope>
    <source>
        <strain evidence="5">M-15738</strain>
        <tissue evidence="5">Blood</tissue>
    </source>
</reference>
<protein>
    <submittedName>
        <fullName evidence="5">Uncharacterized protein</fullName>
    </submittedName>
</protein>
<dbReference type="GO" id="GO:0030199">
    <property type="term" value="P:collagen fibril organization"/>
    <property type="evidence" value="ECO:0007669"/>
    <property type="project" value="TreeGrafter"/>
</dbReference>
<dbReference type="EMBL" id="JADWDJ010000023">
    <property type="protein sequence ID" value="KAG5261769.1"/>
    <property type="molecule type" value="Genomic_DNA"/>
</dbReference>